<keyword evidence="10" id="KW-0830">Ubiquinone</keyword>
<keyword evidence="17" id="KW-1185">Reference proteome</keyword>
<dbReference type="InterPro" id="IPR001268">
    <property type="entry name" value="NADH_UbQ_OxRdtase_30kDa_su"/>
</dbReference>
<dbReference type="Pfam" id="PF01873">
    <property type="entry name" value="eIF-5_eIF-2B"/>
    <property type="match status" value="1"/>
</dbReference>
<evidence type="ECO:0000313" key="18">
    <source>
        <dbReference type="WBParaSite" id="scf7180000422490.g9083"/>
    </source>
</evidence>
<evidence type="ECO:0000256" key="8">
    <source>
        <dbReference type="ARBA" id="ARBA00022967"/>
    </source>
</evidence>
<dbReference type="Proteomes" id="UP000887560">
    <property type="component" value="Unplaced"/>
</dbReference>
<dbReference type="AlphaFoldDB" id="A0A915NXV5"/>
<dbReference type="InterPro" id="IPR016190">
    <property type="entry name" value="Transl_init_fac_IF2/IF5_Zn-bd"/>
</dbReference>
<feature type="domain" description="Translation initiation factor IF2/IF5" evidence="16">
    <location>
        <begin position="133"/>
        <end position="243"/>
    </location>
</feature>
<dbReference type="PANTHER" id="PTHR10884">
    <property type="entry name" value="NADH DEHYDROGENASE UBIQUINONE IRON-SULFUR PROTEIN 3"/>
    <property type="match status" value="1"/>
</dbReference>
<organism evidence="17 18">
    <name type="scientific">Meloidogyne floridensis</name>
    <dbReference type="NCBI Taxonomy" id="298350"/>
    <lineage>
        <taxon>Eukaryota</taxon>
        <taxon>Metazoa</taxon>
        <taxon>Ecdysozoa</taxon>
        <taxon>Nematoda</taxon>
        <taxon>Chromadorea</taxon>
        <taxon>Rhabditida</taxon>
        <taxon>Tylenchina</taxon>
        <taxon>Tylenchomorpha</taxon>
        <taxon>Tylenchoidea</taxon>
        <taxon>Meloidogynidae</taxon>
        <taxon>Meloidogyninae</taxon>
        <taxon>Meloidogyne</taxon>
    </lineage>
</organism>
<keyword evidence="5 14" id="KW-0813">Transport</keyword>
<dbReference type="InterPro" id="IPR016189">
    <property type="entry name" value="Transl_init_fac_IF2/IF5_N"/>
</dbReference>
<dbReference type="InterPro" id="IPR037232">
    <property type="entry name" value="NADH_quin_OxRdtase_su_C/D-like"/>
</dbReference>
<evidence type="ECO:0000256" key="7">
    <source>
        <dbReference type="ARBA" id="ARBA00022917"/>
    </source>
</evidence>
<dbReference type="GO" id="GO:0016020">
    <property type="term" value="C:membrane"/>
    <property type="evidence" value="ECO:0007669"/>
    <property type="project" value="UniProtKB-ARBA"/>
</dbReference>
<dbReference type="SUPFAM" id="SSF75689">
    <property type="entry name" value="Zinc-binding domain of translation initiation factor 2 beta"/>
    <property type="match status" value="1"/>
</dbReference>
<dbReference type="HAMAP" id="MF_01357">
    <property type="entry name" value="NDH1_NuoC"/>
    <property type="match status" value="1"/>
</dbReference>
<evidence type="ECO:0000256" key="2">
    <source>
        <dbReference type="ARBA" id="ARBA00007569"/>
    </source>
</evidence>
<evidence type="ECO:0000259" key="16">
    <source>
        <dbReference type="SMART" id="SM00653"/>
    </source>
</evidence>
<dbReference type="NCBIfam" id="TIGR01961">
    <property type="entry name" value="NuoC_fam"/>
    <property type="match status" value="1"/>
</dbReference>
<comment type="similarity">
    <text evidence="2 14">Belongs to the complex I 30 kDa subunit family.</text>
</comment>
<evidence type="ECO:0000256" key="15">
    <source>
        <dbReference type="SAM" id="MobiDB-lite"/>
    </source>
</evidence>
<dbReference type="GO" id="GO:0005739">
    <property type="term" value="C:mitochondrion"/>
    <property type="evidence" value="ECO:0007669"/>
    <property type="project" value="UniProtKB-SubCell"/>
</dbReference>
<comment type="subcellular location">
    <subcellularLocation>
        <location evidence="1">Mitochondrion</location>
    </subcellularLocation>
</comment>
<dbReference type="Pfam" id="PF00329">
    <property type="entry name" value="Complex1_30kDa"/>
    <property type="match status" value="1"/>
</dbReference>
<dbReference type="InterPro" id="IPR002735">
    <property type="entry name" value="Transl_init_fac_IF2/IF5_dom"/>
</dbReference>
<dbReference type="GO" id="GO:0008137">
    <property type="term" value="F:NADH dehydrogenase (ubiquinone) activity"/>
    <property type="evidence" value="ECO:0007669"/>
    <property type="project" value="UniProtKB-EC"/>
</dbReference>
<evidence type="ECO:0000256" key="14">
    <source>
        <dbReference type="RuleBase" id="RU003456"/>
    </source>
</evidence>
<dbReference type="Gene3D" id="3.30.30.170">
    <property type="match status" value="1"/>
</dbReference>
<dbReference type="InterPro" id="IPR010218">
    <property type="entry name" value="NADH_DH_suC"/>
</dbReference>
<evidence type="ECO:0000256" key="1">
    <source>
        <dbReference type="ARBA" id="ARBA00004173"/>
    </source>
</evidence>
<dbReference type="SUPFAM" id="SSF100966">
    <property type="entry name" value="Translation initiation factor 2 beta, aIF2beta, N-terminal domain"/>
    <property type="match status" value="1"/>
</dbReference>
<evidence type="ECO:0000313" key="17">
    <source>
        <dbReference type="Proteomes" id="UP000887560"/>
    </source>
</evidence>
<dbReference type="InterPro" id="IPR020396">
    <property type="entry name" value="NADH_UbQ_OxRdtase_CS"/>
</dbReference>
<dbReference type="GO" id="GO:0003743">
    <property type="term" value="F:translation initiation factor activity"/>
    <property type="evidence" value="ECO:0007669"/>
    <property type="project" value="UniProtKB-KW"/>
</dbReference>
<evidence type="ECO:0000256" key="10">
    <source>
        <dbReference type="ARBA" id="ARBA00023075"/>
    </source>
</evidence>
<dbReference type="FunFam" id="3.30.30.170:FF:000001">
    <property type="entry name" value="Eukaryotic translation initiation factor 2 subunit"/>
    <property type="match status" value="1"/>
</dbReference>
<evidence type="ECO:0000256" key="3">
    <source>
        <dbReference type="ARBA" id="ARBA00010397"/>
    </source>
</evidence>
<keyword evidence="8 14" id="KW-1278">Translocase</keyword>
<comment type="similarity">
    <text evidence="3">Belongs to the eIF-2-beta/eIF-5 family.</text>
</comment>
<dbReference type="GO" id="GO:0016651">
    <property type="term" value="F:oxidoreductase activity, acting on NAD(P)H"/>
    <property type="evidence" value="ECO:0007669"/>
    <property type="project" value="InterPro"/>
</dbReference>
<name>A0A915NXV5_9BILA</name>
<dbReference type="WBParaSite" id="scf7180000422490.g9083">
    <property type="protein sequence ID" value="scf7180000422490.g9083"/>
    <property type="gene ID" value="scf7180000422490.g9083"/>
</dbReference>
<dbReference type="SMART" id="SM00653">
    <property type="entry name" value="eIF2B_5"/>
    <property type="match status" value="1"/>
</dbReference>
<dbReference type="Gene3D" id="3.30.460.80">
    <property type="entry name" value="NADH:ubiquinone oxidoreductase, 30kDa subunit"/>
    <property type="match status" value="1"/>
</dbReference>
<dbReference type="PROSITE" id="PS00542">
    <property type="entry name" value="COMPLEX1_30K"/>
    <property type="match status" value="1"/>
</dbReference>
<feature type="region of interest" description="Disordered" evidence="15">
    <location>
        <begin position="14"/>
        <end position="66"/>
    </location>
</feature>
<evidence type="ECO:0000256" key="11">
    <source>
        <dbReference type="ARBA" id="ARBA00040874"/>
    </source>
</evidence>
<evidence type="ECO:0000256" key="6">
    <source>
        <dbReference type="ARBA" id="ARBA00022540"/>
    </source>
</evidence>
<dbReference type="SUPFAM" id="SSF143243">
    <property type="entry name" value="Nqo5-like"/>
    <property type="match status" value="1"/>
</dbReference>
<keyword evidence="9 14" id="KW-0520">NAD</keyword>
<dbReference type="PANTHER" id="PTHR10884:SF14">
    <property type="entry name" value="NADH DEHYDROGENASE [UBIQUINONE] IRON-SULFUR PROTEIN 3, MITOCHONDRIAL"/>
    <property type="match status" value="1"/>
</dbReference>
<evidence type="ECO:0000256" key="5">
    <source>
        <dbReference type="ARBA" id="ARBA00022448"/>
    </source>
</evidence>
<dbReference type="FunFam" id="3.30.460.80:FF:000002">
    <property type="entry name" value="NADH dehydrogenase iron-sulfur protein 3, mitochondrial"/>
    <property type="match status" value="1"/>
</dbReference>
<keyword evidence="7" id="KW-0648">Protein biosynthesis</keyword>
<protein>
    <recommendedName>
        <fullName evidence="11">Eukaryotic translation initiation factor 2 subunit 2</fullName>
    </recommendedName>
    <alternativeName>
        <fullName evidence="12">Eukaryotic translation initiation factor 2 subunit beta</fullName>
    </alternativeName>
    <alternativeName>
        <fullName evidence="4">NADH dehydrogenase [ubiquinone] iron-sulfur protein 3, mitochondrial</fullName>
    </alternativeName>
</protein>
<evidence type="ECO:0000256" key="12">
    <source>
        <dbReference type="ARBA" id="ARBA00042452"/>
    </source>
</evidence>
<keyword evidence="6" id="KW-0396">Initiation factor</keyword>
<evidence type="ECO:0000256" key="13">
    <source>
        <dbReference type="ARBA" id="ARBA00049551"/>
    </source>
</evidence>
<reference evidence="18" key="1">
    <citation type="submission" date="2022-11" db="UniProtKB">
        <authorList>
            <consortium name="WormBaseParasite"/>
        </authorList>
    </citation>
    <scope>IDENTIFICATION</scope>
</reference>
<evidence type="ECO:0000256" key="4">
    <source>
        <dbReference type="ARBA" id="ARBA00020084"/>
    </source>
</evidence>
<comment type="catalytic activity">
    <reaction evidence="13">
        <text>a ubiquinone + NADH + 5 H(+)(in) = a ubiquinol + NAD(+) + 4 H(+)(out)</text>
        <dbReference type="Rhea" id="RHEA:29091"/>
        <dbReference type="Rhea" id="RHEA-COMP:9565"/>
        <dbReference type="Rhea" id="RHEA-COMP:9566"/>
        <dbReference type="ChEBI" id="CHEBI:15378"/>
        <dbReference type="ChEBI" id="CHEBI:16389"/>
        <dbReference type="ChEBI" id="CHEBI:17976"/>
        <dbReference type="ChEBI" id="CHEBI:57540"/>
        <dbReference type="ChEBI" id="CHEBI:57945"/>
        <dbReference type="EC" id="7.1.1.2"/>
    </reaction>
</comment>
<sequence length="842" mass="97288">MADDDDLALDLKKKKKSKKKIVLDDDESSSQQNVERPVTPTDVEKDERPVEEELTLGPKKKSKKKKEELELLADEERGESEKLSVSVAEGVGRINLVDAKDPEKWTDYTYDQLIDMVFNIMREKNPEVISGKKKTFVMKPPQVQRAGTKKTAFTNFSEICRLLKREPKHVLQFLMAELGTTGSIDGNQCLIVKGRFQQKHFENVLRVYIRDYVTCHTCRSSDTLLTKDISRLFFIQCKTCGSRCSVSSIKSGFTAMVGKRAAARRAAEAIAGKTFGKLIFKNFSSKHQLFAAVAEWLHLPLIPLDDALSTSESLSPVPVPYVLSHEFWFDFFALPLINEIGLELDSQAREGRLQCILISVNEIISRVSDGYCCRDRMVEFEEAFKNLIRCSERPISEDVRRLSQRAFARLLNLFEPIAQMLLLFHLFELVLAKNEIPLSEEVYEPQVLALLIDTYRQKCFSQFIDDDKCLFQSQLECFYKKFESVVYEDPFIAVNFYTSILLLINAHATHRAQISLLSSDALKFIQKIRVQVRDWMDLQKQRKLMGNNSKGFDGLKNGNMVEILEEKQREECENHNKASLEMLETTGTQGATNQNANQAKQANTKWQIDLVKREKLKEFALYMTKCLPKYIQQVQFAGGDELEVLIHPTGVLPVFAFLKGHHPAQFTSFIFCCGVDVPTRKNRFEVVYALLSTRYNARIRIRTYTDEIAPIESLTPLFSGAEWYEREVYDLYGVWFNNHPDLRRLLTDYGFEGYPQRKDFPLTGYVELRWDQELQQVIYEPTEMAQEFRKFDLNTPWEVFPAFRESSITAGFDVIHTAEEKHEEKECFDVRCRCNFKYILDT</sequence>
<dbReference type="NCBIfam" id="NF004733">
    <property type="entry name" value="PRK06074.1-5"/>
    <property type="match status" value="1"/>
</dbReference>
<evidence type="ECO:0000256" key="9">
    <source>
        <dbReference type="ARBA" id="ARBA00023027"/>
    </source>
</evidence>
<proteinExistence type="inferred from homology"/>
<accession>A0A915NXV5</accession>